<comment type="similarity">
    <text evidence="1">Belongs to the beta/gamma-crystallin family.</text>
</comment>
<gene>
    <name evidence="6" type="primary">CRYGN</name>
</gene>
<evidence type="ECO:0000256" key="1">
    <source>
        <dbReference type="ARBA" id="ARBA00009646"/>
    </source>
</evidence>
<keyword evidence="4" id="KW-0677">Repeat</keyword>
<feature type="domain" description="Beta/gamma crystallin 'Greek key'" evidence="5">
    <location>
        <begin position="135"/>
        <end position="177"/>
    </location>
</feature>
<dbReference type="InterPro" id="IPR001064">
    <property type="entry name" value="Beta/gamma_crystallin"/>
</dbReference>
<organism evidence="6 7">
    <name type="scientific">Gopherus evgoodei</name>
    <name type="common">Goodes thornscrub tortoise</name>
    <dbReference type="NCBI Taxonomy" id="1825980"/>
    <lineage>
        <taxon>Eukaryota</taxon>
        <taxon>Metazoa</taxon>
        <taxon>Chordata</taxon>
        <taxon>Craniata</taxon>
        <taxon>Vertebrata</taxon>
        <taxon>Euteleostomi</taxon>
        <taxon>Archelosauria</taxon>
        <taxon>Testudinata</taxon>
        <taxon>Testudines</taxon>
        <taxon>Cryptodira</taxon>
        <taxon>Durocryptodira</taxon>
        <taxon>Testudinoidea</taxon>
        <taxon>Testudinidae</taxon>
        <taxon>Gopherus</taxon>
    </lineage>
</organism>
<accession>A0A8C4WCD7</accession>
<dbReference type="OrthoDB" id="5976022at2759"/>
<dbReference type="PROSITE" id="PS50915">
    <property type="entry name" value="CRYSTALLIN_BETA_GAMMA"/>
    <property type="match status" value="1"/>
</dbReference>
<dbReference type="GO" id="GO:0007601">
    <property type="term" value="P:visual perception"/>
    <property type="evidence" value="ECO:0007669"/>
    <property type="project" value="TreeGrafter"/>
</dbReference>
<reference evidence="6" key="2">
    <citation type="submission" date="2025-08" db="UniProtKB">
        <authorList>
            <consortium name="Ensembl"/>
        </authorList>
    </citation>
    <scope>IDENTIFICATION</scope>
</reference>
<reference evidence="6" key="1">
    <citation type="submission" date="2019-06" db="EMBL/GenBank/DDBJ databases">
        <title>G10K-VGP Goodes thornscrub tortoise genome, primary haplotype.</title>
        <authorList>
            <person name="Murphy B."/>
            <person name="Edwards T."/>
            <person name="Rhie A."/>
            <person name="Koren S."/>
            <person name="Phillippy A."/>
            <person name="Fedrigo O."/>
            <person name="Haase B."/>
            <person name="Mountcastle J."/>
            <person name="Lewin H."/>
            <person name="Damas J."/>
            <person name="Howe K."/>
            <person name="Formenti G."/>
            <person name="Myers G."/>
            <person name="Durbin R."/>
            <person name="Jarvis E.D."/>
        </authorList>
    </citation>
    <scope>NUCLEOTIDE SEQUENCE [LARGE SCALE GENOMIC DNA]</scope>
</reference>
<dbReference type="GO" id="GO:0005212">
    <property type="term" value="F:structural constituent of eye lens"/>
    <property type="evidence" value="ECO:0007669"/>
    <property type="project" value="UniProtKB-KW"/>
</dbReference>
<dbReference type="AlphaFoldDB" id="A0A8C4WCD7"/>
<sequence>MHTSSPSSFQITLYEGKYFTGRKLEVCGNCNNFQDRGFMNQVNSICVQSGQYILEHGEYPDFYRWNGYNDHMGSCRPVGMHGEHYRMEIFDGIHFSGHCMEFTEDCSFLQRQGWNKNCVNAIKVYGDGARKDIKGIWVLYEEPNYRGRMYVVERGEYNSFNTWQAHSANIQSLRRVVNYF</sequence>
<dbReference type="PANTHER" id="PTHR11818">
    <property type="entry name" value="BETA/GAMMA CRYSTALLIN"/>
    <property type="match status" value="1"/>
</dbReference>
<reference evidence="6" key="3">
    <citation type="submission" date="2025-09" db="UniProtKB">
        <authorList>
            <consortium name="Ensembl"/>
        </authorList>
    </citation>
    <scope>IDENTIFICATION</scope>
</reference>
<proteinExistence type="inferred from homology"/>
<dbReference type="PANTHER" id="PTHR11818:SF22">
    <property type="entry name" value="GAMMA-CRYSTALLIN N"/>
    <property type="match status" value="1"/>
</dbReference>
<evidence type="ECO:0000259" key="5">
    <source>
        <dbReference type="PROSITE" id="PS50915"/>
    </source>
</evidence>
<dbReference type="Pfam" id="PF00030">
    <property type="entry name" value="Crystall"/>
    <property type="match status" value="2"/>
</dbReference>
<dbReference type="PRINTS" id="PR01367">
    <property type="entry name" value="BGCRYSTALLIN"/>
</dbReference>
<evidence type="ECO:0000313" key="7">
    <source>
        <dbReference type="Proteomes" id="UP000694390"/>
    </source>
</evidence>
<evidence type="ECO:0000256" key="4">
    <source>
        <dbReference type="ARBA" id="ARBA00022737"/>
    </source>
</evidence>
<dbReference type="Gene3D" id="2.60.20.10">
    <property type="entry name" value="Crystallins"/>
    <property type="match status" value="2"/>
</dbReference>
<dbReference type="SUPFAM" id="SSF49695">
    <property type="entry name" value="gamma-Crystallin-like"/>
    <property type="match status" value="1"/>
</dbReference>
<dbReference type="InterPro" id="IPR050252">
    <property type="entry name" value="Beta/Gamma-Crystallin"/>
</dbReference>
<dbReference type="InterPro" id="IPR011024">
    <property type="entry name" value="G_crystallin-like"/>
</dbReference>
<dbReference type="GeneTree" id="ENSGT00940000159301"/>
<evidence type="ECO:0000256" key="3">
    <source>
        <dbReference type="ARBA" id="ARBA00022613"/>
    </source>
</evidence>
<keyword evidence="7" id="KW-1185">Reference proteome</keyword>
<evidence type="ECO:0000313" key="6">
    <source>
        <dbReference type="Ensembl" id="ENSGEVP00005013558.1"/>
    </source>
</evidence>
<protein>
    <submittedName>
        <fullName evidence="6">Crystallin gamma N</fullName>
    </submittedName>
</protein>
<name>A0A8C4WCD7_9SAUR</name>
<dbReference type="Ensembl" id="ENSGEVT00005014202.1">
    <property type="protein sequence ID" value="ENSGEVP00005013558.1"/>
    <property type="gene ID" value="ENSGEVG00005009618.1"/>
</dbReference>
<evidence type="ECO:0000256" key="2">
    <source>
        <dbReference type="ARBA" id="ARBA00011245"/>
    </source>
</evidence>
<dbReference type="SMART" id="SM00247">
    <property type="entry name" value="XTALbg"/>
    <property type="match status" value="2"/>
</dbReference>
<comment type="subunit">
    <text evidence="2">Monomer.</text>
</comment>
<keyword evidence="3" id="KW-0273">Eye lens protein</keyword>
<dbReference type="GO" id="GO:0002088">
    <property type="term" value="P:lens development in camera-type eye"/>
    <property type="evidence" value="ECO:0007669"/>
    <property type="project" value="TreeGrafter"/>
</dbReference>
<dbReference type="Proteomes" id="UP000694390">
    <property type="component" value="Chromosome 2"/>
</dbReference>
<dbReference type="FunFam" id="2.60.20.10:FF:000003">
    <property type="entry name" value="Crystallin gamma S"/>
    <property type="match status" value="1"/>
</dbReference>